<dbReference type="InterPro" id="IPR011250">
    <property type="entry name" value="OMP/PagP_B-barrel"/>
</dbReference>
<proteinExistence type="predicted"/>
<accession>A0A0B8P1V2</accession>
<evidence type="ECO:0000259" key="3">
    <source>
        <dbReference type="Pfam" id="PF13505"/>
    </source>
</evidence>
<keyword evidence="5" id="KW-1185">Reference proteome</keyword>
<dbReference type="EMBL" id="BBRZ01000050">
    <property type="protein sequence ID" value="GAM57303.1"/>
    <property type="molecule type" value="Genomic_DNA"/>
</dbReference>
<feature type="chain" id="PRO_5002122807" description="Outer membrane protein beta-barrel domain-containing protein" evidence="2">
    <location>
        <begin position="21"/>
        <end position="171"/>
    </location>
</feature>
<evidence type="ECO:0000313" key="5">
    <source>
        <dbReference type="Proteomes" id="UP000031671"/>
    </source>
</evidence>
<evidence type="ECO:0000256" key="1">
    <source>
        <dbReference type="ARBA" id="ARBA00022729"/>
    </source>
</evidence>
<feature type="domain" description="Outer membrane protein beta-barrel" evidence="3">
    <location>
        <begin position="4"/>
        <end position="170"/>
    </location>
</feature>
<gene>
    <name evidence="4" type="ORF">JCM19231_1332</name>
</gene>
<keyword evidence="1 2" id="KW-0732">Signal</keyword>
<organism evidence="4 5">
    <name type="scientific">Vibrio ishigakensis</name>
    <dbReference type="NCBI Taxonomy" id="1481914"/>
    <lineage>
        <taxon>Bacteria</taxon>
        <taxon>Pseudomonadati</taxon>
        <taxon>Pseudomonadota</taxon>
        <taxon>Gammaproteobacteria</taxon>
        <taxon>Vibrionales</taxon>
        <taxon>Vibrionaceae</taxon>
        <taxon>Vibrio</taxon>
    </lineage>
</organism>
<evidence type="ECO:0000256" key="2">
    <source>
        <dbReference type="SAM" id="SignalP"/>
    </source>
</evidence>
<feature type="signal peptide" evidence="2">
    <location>
        <begin position="1"/>
        <end position="20"/>
    </location>
</feature>
<dbReference type="Gene3D" id="2.40.160.20">
    <property type="match status" value="1"/>
</dbReference>
<dbReference type="RefSeq" id="WP_261836752.1">
    <property type="nucleotide sequence ID" value="NZ_AP024882.1"/>
</dbReference>
<reference evidence="4 5" key="1">
    <citation type="submission" date="2015-01" db="EMBL/GenBank/DDBJ databases">
        <title>Vibrio sp. C1 JCM 19231 whole genome shotgun sequence.</title>
        <authorList>
            <person name="Sawabe T."/>
            <person name="Meirelles P."/>
            <person name="Feng G."/>
            <person name="Sayaka M."/>
            <person name="Hattori M."/>
            <person name="Ohkuma M."/>
        </authorList>
    </citation>
    <scope>NUCLEOTIDE SEQUENCE [LARGE SCALE GENOMIC DNA]</scope>
    <source>
        <strain evidence="5">JCM 19231</strain>
    </source>
</reference>
<reference evidence="4 5" key="2">
    <citation type="submission" date="2015-01" db="EMBL/GenBank/DDBJ databases">
        <authorList>
            <consortium name="NBRP consortium"/>
            <person name="Sawabe T."/>
            <person name="Meirelles P."/>
            <person name="Feng G."/>
            <person name="Sayaka M."/>
            <person name="Hattori M."/>
            <person name="Ohkuma M."/>
        </authorList>
    </citation>
    <scope>NUCLEOTIDE SEQUENCE [LARGE SCALE GENOMIC DNA]</scope>
    <source>
        <strain evidence="5">JCM 19231</strain>
    </source>
</reference>
<evidence type="ECO:0000313" key="4">
    <source>
        <dbReference type="EMBL" id="GAM57303.1"/>
    </source>
</evidence>
<name>A0A0B8P1V2_9VIBR</name>
<sequence length="171" mass="18587">MKKLLLASAVALSSIATVYAEENKIYVQAGSSDIEDVQFLSLAIGLENQISQNAFVAIGGEFLNNLDLPSDNSEMAFGLDTRIGFYFGNDDFAVKPYVGAGLGAFIYDYKMCGYSYCMEASGSELYTKLNVGVEAEIKKTVSLYAQTGMFLFPSLSGSDMSQTEFGLRVKF</sequence>
<protein>
    <recommendedName>
        <fullName evidence="3">Outer membrane protein beta-barrel domain-containing protein</fullName>
    </recommendedName>
</protein>
<dbReference type="InterPro" id="IPR027385">
    <property type="entry name" value="Beta-barrel_OMP"/>
</dbReference>
<dbReference type="Proteomes" id="UP000031671">
    <property type="component" value="Unassembled WGS sequence"/>
</dbReference>
<dbReference type="SUPFAM" id="SSF56925">
    <property type="entry name" value="OMPA-like"/>
    <property type="match status" value="1"/>
</dbReference>
<dbReference type="Pfam" id="PF13505">
    <property type="entry name" value="OMP_b-brl"/>
    <property type="match status" value="1"/>
</dbReference>
<comment type="caution">
    <text evidence="4">The sequence shown here is derived from an EMBL/GenBank/DDBJ whole genome shotgun (WGS) entry which is preliminary data.</text>
</comment>
<dbReference type="AlphaFoldDB" id="A0A0B8P1V2"/>